<evidence type="ECO:0000259" key="7">
    <source>
        <dbReference type="Pfam" id="PF01979"/>
    </source>
</evidence>
<dbReference type="Gene3D" id="3.20.20.140">
    <property type="entry name" value="Metal-dependent hydrolases"/>
    <property type="match status" value="1"/>
</dbReference>
<dbReference type="OrthoDB" id="9775759at2"/>
<feature type="modified residue" description="N6-carboxylysine" evidence="5">
    <location>
        <position position="152"/>
    </location>
</feature>
<keyword evidence="3" id="KW-0479">Metal-binding</keyword>
<evidence type="ECO:0000313" key="9">
    <source>
        <dbReference type="EMBL" id="SKB72578.1"/>
    </source>
</evidence>
<evidence type="ECO:0000256" key="2">
    <source>
        <dbReference type="ARBA" id="ARBA00008829"/>
    </source>
</evidence>
<dbReference type="EMBL" id="FUYX01000004">
    <property type="protein sequence ID" value="SKB72578.1"/>
    <property type="molecule type" value="Genomic_DNA"/>
</dbReference>
<protein>
    <submittedName>
        <fullName evidence="8">Dihydropyrimidinase</fullName>
        <ecNumber evidence="8">3.5.2.2</ecNumber>
    </submittedName>
</protein>
<dbReference type="EMBL" id="LMAR01000056">
    <property type="protein sequence ID" value="KQK28838.1"/>
    <property type="molecule type" value="Genomic_DNA"/>
</dbReference>
<feature type="domain" description="Amidohydrolase-related" evidence="7">
    <location>
        <begin position="51"/>
        <end position="442"/>
    </location>
</feature>
<dbReference type="GO" id="GO:0005829">
    <property type="term" value="C:cytosol"/>
    <property type="evidence" value="ECO:0007669"/>
    <property type="project" value="TreeGrafter"/>
</dbReference>
<dbReference type="PANTHER" id="PTHR11647">
    <property type="entry name" value="HYDRANTOINASE/DIHYDROPYRIMIDINASE FAMILY MEMBER"/>
    <property type="match status" value="1"/>
</dbReference>
<dbReference type="FunFam" id="3.20.20.140:FF:000174">
    <property type="entry name" value="Dihydropyrimidinase-related protein 2"/>
    <property type="match status" value="1"/>
</dbReference>
<comment type="cofactor">
    <cofactor evidence="1">
        <name>Zn(2+)</name>
        <dbReference type="ChEBI" id="CHEBI:29105"/>
    </cofactor>
</comment>
<name>A0A0Q3PGF6_9HYPH</name>
<reference evidence="9 11" key="2">
    <citation type="submission" date="2017-02" db="EMBL/GenBank/DDBJ databases">
        <authorList>
            <person name="Peterson S.W."/>
        </authorList>
    </citation>
    <scope>NUCLEOTIDE SEQUENCE [LARGE SCALE GENOMIC DNA]</scope>
    <source>
        <strain evidence="9 11">DSM 9653</strain>
    </source>
</reference>
<dbReference type="PANTHER" id="PTHR11647:SF1">
    <property type="entry name" value="COLLAPSIN RESPONSE MEDIATOR PROTEIN"/>
    <property type="match status" value="1"/>
</dbReference>
<dbReference type="Gene3D" id="2.30.40.10">
    <property type="entry name" value="Urease, subunit C, domain 1"/>
    <property type="match status" value="1"/>
</dbReference>
<evidence type="ECO:0000256" key="3">
    <source>
        <dbReference type="ARBA" id="ARBA00022723"/>
    </source>
</evidence>
<organism evidence="8 10">
    <name type="scientific">Bosea thiooxidans</name>
    <dbReference type="NCBI Taxonomy" id="53254"/>
    <lineage>
        <taxon>Bacteria</taxon>
        <taxon>Pseudomonadati</taxon>
        <taxon>Pseudomonadota</taxon>
        <taxon>Alphaproteobacteria</taxon>
        <taxon>Hyphomicrobiales</taxon>
        <taxon>Boseaceae</taxon>
        <taxon>Bosea</taxon>
    </lineage>
</organism>
<keyword evidence="4 8" id="KW-0378">Hydrolase</keyword>
<dbReference type="GO" id="GO:0004157">
    <property type="term" value="F:dihydropyrimidinase activity"/>
    <property type="evidence" value="ECO:0007669"/>
    <property type="project" value="UniProtKB-EC"/>
</dbReference>
<evidence type="ECO:0000256" key="6">
    <source>
        <dbReference type="SAM" id="MobiDB-lite"/>
    </source>
</evidence>
<accession>A0A0Q3PGF6</accession>
<dbReference type="GO" id="GO:0046872">
    <property type="term" value="F:metal ion binding"/>
    <property type="evidence" value="ECO:0007669"/>
    <property type="project" value="UniProtKB-KW"/>
</dbReference>
<dbReference type="InterPro" id="IPR011778">
    <property type="entry name" value="Hydantoinase/dihydroPyrase"/>
</dbReference>
<dbReference type="InterPro" id="IPR011059">
    <property type="entry name" value="Metal-dep_hydrolase_composite"/>
</dbReference>
<dbReference type="NCBIfam" id="TIGR02033">
    <property type="entry name" value="D-hydantoinase"/>
    <property type="match status" value="1"/>
</dbReference>
<evidence type="ECO:0000313" key="8">
    <source>
        <dbReference type="EMBL" id="KQK28838.1"/>
    </source>
</evidence>
<feature type="compositionally biased region" description="Basic and acidic residues" evidence="6">
    <location>
        <begin position="318"/>
        <end position="332"/>
    </location>
</feature>
<evidence type="ECO:0000313" key="11">
    <source>
        <dbReference type="Proteomes" id="UP000190130"/>
    </source>
</evidence>
<evidence type="ECO:0000256" key="4">
    <source>
        <dbReference type="ARBA" id="ARBA00022801"/>
    </source>
</evidence>
<dbReference type="SUPFAM" id="SSF51556">
    <property type="entry name" value="Metallo-dependent hydrolases"/>
    <property type="match status" value="1"/>
</dbReference>
<dbReference type="RefSeq" id="WP_055729745.1">
    <property type="nucleotide sequence ID" value="NZ_FUYX01000004.1"/>
</dbReference>
<dbReference type="EC" id="3.5.2.2" evidence="8"/>
<dbReference type="InterPro" id="IPR050378">
    <property type="entry name" value="Metallo-dep_Hydrolases_sf"/>
</dbReference>
<feature type="region of interest" description="Disordered" evidence="6">
    <location>
        <begin position="316"/>
        <end position="341"/>
    </location>
</feature>
<evidence type="ECO:0000256" key="1">
    <source>
        <dbReference type="ARBA" id="ARBA00001947"/>
    </source>
</evidence>
<dbReference type="CDD" id="cd01314">
    <property type="entry name" value="D-HYD"/>
    <property type="match status" value="1"/>
</dbReference>
<dbReference type="Pfam" id="PF01979">
    <property type="entry name" value="Amidohydro_1"/>
    <property type="match status" value="1"/>
</dbReference>
<proteinExistence type="inferred from homology"/>
<dbReference type="STRING" id="53254.SAMN05660750_02109"/>
<comment type="similarity">
    <text evidence="2">Belongs to the metallo-dependent hydrolases superfamily. Hydantoinase/dihydropyrimidinase family.</text>
</comment>
<comment type="PTM">
    <text evidence="5">Carbamylation allows a single lysine to coordinate two divalent metal cations.</text>
</comment>
<sequence length="480" mass="51422">MSEFDLVIRGGTAVTASEIGAFDIAIAGGLVVAIGAGLPRGKEEVDAQGLLVLPGGVDSHVHLDQPFSSGADIADGFDSGTASAAAGGTTTIVCHAPQIRGGSLAGAVAAYAEKAKQARIDHAFHLLVNDPTPEVLERELPALVEAGHRSVKIFMTYDSNRLGDAQILQTLAAARRAGALVCVHAEHHELITWLTQALLAAGQTAPRHLAWAKPMVVEREATHRILALAEALDTPIQIFHVSGRQSGEEVERAQARGQKAWAETCTQYLVLDEADMDRPGFEGAKFMISPALRSAADREALWRFLRDGVIDIVSSDHSPLRHDDPRGKKQHGENAPFNKIPNGVPGLAARLPILYSEGVAKGRIDLRRFVDLVATNPARRFGLAPRKGALAVGADADIVLFDPNRRVTLTKAMQHHGSDYTPYEGMEVQGYPTATYQRGRLVFDGERVLAQPGQGQLLARGPYAEIAPTGGFPTPFDPFR</sequence>
<dbReference type="Proteomes" id="UP000051562">
    <property type="component" value="Unassembled WGS sequence"/>
</dbReference>
<keyword evidence="10" id="KW-1185">Reference proteome</keyword>
<gene>
    <name evidence="8" type="ORF">ARD30_05770</name>
    <name evidence="9" type="ORF">SAMN05660750_02109</name>
</gene>
<reference evidence="8 10" key="1">
    <citation type="submission" date="2015-10" db="EMBL/GenBank/DDBJ databases">
        <title>Draft genome of Bosea thiooxidans.</title>
        <authorList>
            <person name="Wang X."/>
        </authorList>
    </citation>
    <scope>NUCLEOTIDE SEQUENCE [LARGE SCALE GENOMIC DNA]</scope>
    <source>
        <strain evidence="8 10">CGMCC 9174</strain>
    </source>
</reference>
<dbReference type="InterPro" id="IPR032466">
    <property type="entry name" value="Metal_Hydrolase"/>
</dbReference>
<dbReference type="InterPro" id="IPR006680">
    <property type="entry name" value="Amidohydro-rel"/>
</dbReference>
<dbReference type="AlphaFoldDB" id="A0A0Q3PGF6"/>
<evidence type="ECO:0000256" key="5">
    <source>
        <dbReference type="PIRSR" id="PIRSR611778-50"/>
    </source>
</evidence>
<dbReference type="SUPFAM" id="SSF51338">
    <property type="entry name" value="Composite domain of metallo-dependent hydrolases"/>
    <property type="match status" value="2"/>
</dbReference>
<evidence type="ECO:0000313" key="10">
    <source>
        <dbReference type="Proteomes" id="UP000051562"/>
    </source>
</evidence>
<dbReference type="Proteomes" id="UP000190130">
    <property type="component" value="Unassembled WGS sequence"/>
</dbReference>